<dbReference type="AlphaFoldDB" id="A0A926IME8"/>
<evidence type="ECO:0000256" key="6">
    <source>
        <dbReference type="ARBA" id="ARBA00023002"/>
    </source>
</evidence>
<name>A0A926IME8_9FIRM</name>
<organism evidence="10 11">
    <name type="scientific">Qingrenia yutianensis</name>
    <dbReference type="NCBI Taxonomy" id="2763676"/>
    <lineage>
        <taxon>Bacteria</taxon>
        <taxon>Bacillati</taxon>
        <taxon>Bacillota</taxon>
        <taxon>Clostridia</taxon>
        <taxon>Eubacteriales</taxon>
        <taxon>Oscillospiraceae</taxon>
        <taxon>Qingrenia</taxon>
    </lineage>
</organism>
<dbReference type="Pfam" id="PF13484">
    <property type="entry name" value="Fer4_16"/>
    <property type="match status" value="1"/>
</dbReference>
<dbReference type="Gene3D" id="3.30.70.20">
    <property type="match status" value="1"/>
</dbReference>
<evidence type="ECO:0000256" key="3">
    <source>
        <dbReference type="ARBA" id="ARBA00022694"/>
    </source>
</evidence>
<dbReference type="Pfam" id="PF08331">
    <property type="entry name" value="QueG_DUF1730"/>
    <property type="match status" value="1"/>
</dbReference>
<dbReference type="InterPro" id="IPR017896">
    <property type="entry name" value="4Fe4S_Fe-S-bd"/>
</dbReference>
<reference evidence="10" key="1">
    <citation type="submission" date="2020-08" db="EMBL/GenBank/DDBJ databases">
        <title>Genome public.</title>
        <authorList>
            <person name="Liu C."/>
            <person name="Sun Q."/>
        </authorList>
    </citation>
    <scope>NUCLEOTIDE SEQUENCE</scope>
    <source>
        <strain evidence="10">NSJ-50</strain>
    </source>
</reference>
<gene>
    <name evidence="10" type="ORF">H8706_03640</name>
</gene>
<evidence type="ECO:0000256" key="4">
    <source>
        <dbReference type="ARBA" id="ARBA00022723"/>
    </source>
</evidence>
<evidence type="ECO:0000256" key="8">
    <source>
        <dbReference type="ARBA" id="ARBA00023014"/>
    </source>
</evidence>
<feature type="domain" description="4Fe-4S ferredoxin-type" evidence="9">
    <location>
        <begin position="130"/>
        <end position="158"/>
    </location>
</feature>
<dbReference type="PANTHER" id="PTHR30002:SF4">
    <property type="entry name" value="EPOXYQUEUOSINE REDUCTASE"/>
    <property type="match status" value="1"/>
</dbReference>
<accession>A0A926IME8</accession>
<keyword evidence="7" id="KW-0408">Iron</keyword>
<evidence type="ECO:0000313" key="10">
    <source>
        <dbReference type="EMBL" id="MBC8595962.1"/>
    </source>
</evidence>
<evidence type="ECO:0000259" key="9">
    <source>
        <dbReference type="PROSITE" id="PS51379"/>
    </source>
</evidence>
<dbReference type="RefSeq" id="WP_262431539.1">
    <property type="nucleotide sequence ID" value="NZ_JACRTE010000003.1"/>
</dbReference>
<keyword evidence="4" id="KW-0479">Metal-binding</keyword>
<dbReference type="GO" id="GO:0051539">
    <property type="term" value="F:4 iron, 4 sulfur cluster binding"/>
    <property type="evidence" value="ECO:0007669"/>
    <property type="project" value="UniProtKB-KW"/>
</dbReference>
<keyword evidence="3" id="KW-0819">tRNA processing</keyword>
<dbReference type="SUPFAM" id="SSF54862">
    <property type="entry name" value="4Fe-4S ferredoxins"/>
    <property type="match status" value="1"/>
</dbReference>
<dbReference type="InterPro" id="IPR004453">
    <property type="entry name" value="QueG"/>
</dbReference>
<keyword evidence="5" id="KW-0671">Queuosine biosynthesis</keyword>
<evidence type="ECO:0000313" key="11">
    <source>
        <dbReference type="Proteomes" id="UP000647416"/>
    </source>
</evidence>
<evidence type="ECO:0000256" key="5">
    <source>
        <dbReference type="ARBA" id="ARBA00022785"/>
    </source>
</evidence>
<dbReference type="InterPro" id="IPR017900">
    <property type="entry name" value="4Fe4S_Fe_S_CS"/>
</dbReference>
<keyword evidence="1" id="KW-0004">4Fe-4S</keyword>
<dbReference type="PROSITE" id="PS00198">
    <property type="entry name" value="4FE4S_FER_1"/>
    <property type="match status" value="1"/>
</dbReference>
<dbReference type="EMBL" id="JACRTE010000003">
    <property type="protein sequence ID" value="MBC8595962.1"/>
    <property type="molecule type" value="Genomic_DNA"/>
</dbReference>
<dbReference type="InterPro" id="IPR013542">
    <property type="entry name" value="QueG_DUF1730"/>
</dbReference>
<dbReference type="PANTHER" id="PTHR30002">
    <property type="entry name" value="EPOXYQUEUOSINE REDUCTASE"/>
    <property type="match status" value="1"/>
</dbReference>
<dbReference type="Proteomes" id="UP000647416">
    <property type="component" value="Unassembled WGS sequence"/>
</dbReference>
<sequence length="265" mass="29748">MENSKVIAEAKKLGLDKVGFCSAKDFNQNFKSVIAAVFPYYTGKIDGANISKYCFGLDYHKVVARTLSRLADALGLNGFEIFCDIGKNDDRKIAHRCGLGFYGINSLIINEEYGSYFFIGYIFCNEDFEYSAPVNTVCKRCMACKNACPAGAVRGDFTIDADKCLSNVTQKKGELQCNEIAMIKENNSVFGCDICQDVCPHNKNAKKSHFDAFTKNLITKLEYEDLANLSNKEFLKKYGERAFAWRGKKVVERNLSYIKDGKSEK</sequence>
<dbReference type="GO" id="GO:0008616">
    <property type="term" value="P:tRNA queuosine(34) biosynthetic process"/>
    <property type="evidence" value="ECO:0007669"/>
    <property type="project" value="UniProtKB-KW"/>
</dbReference>
<evidence type="ECO:0000256" key="1">
    <source>
        <dbReference type="ARBA" id="ARBA00022485"/>
    </source>
</evidence>
<evidence type="ECO:0000256" key="2">
    <source>
        <dbReference type="ARBA" id="ARBA00022490"/>
    </source>
</evidence>
<keyword evidence="6" id="KW-0560">Oxidoreductase</keyword>
<proteinExistence type="predicted"/>
<keyword evidence="8" id="KW-0411">Iron-sulfur</keyword>
<dbReference type="GO" id="GO:0046872">
    <property type="term" value="F:metal ion binding"/>
    <property type="evidence" value="ECO:0007669"/>
    <property type="project" value="UniProtKB-KW"/>
</dbReference>
<protein>
    <submittedName>
        <fullName evidence="10">DUF1730 domain-containing protein</fullName>
    </submittedName>
</protein>
<keyword evidence="2" id="KW-0963">Cytoplasm</keyword>
<evidence type="ECO:0000256" key="7">
    <source>
        <dbReference type="ARBA" id="ARBA00023004"/>
    </source>
</evidence>
<comment type="caution">
    <text evidence="10">The sequence shown here is derived from an EMBL/GenBank/DDBJ whole genome shotgun (WGS) entry which is preliminary data.</text>
</comment>
<dbReference type="PROSITE" id="PS51379">
    <property type="entry name" value="4FE4S_FER_2"/>
    <property type="match status" value="1"/>
</dbReference>
<dbReference type="GO" id="GO:0052693">
    <property type="term" value="F:epoxyqueuosine reductase activity"/>
    <property type="evidence" value="ECO:0007669"/>
    <property type="project" value="TreeGrafter"/>
</dbReference>
<keyword evidence="11" id="KW-1185">Reference proteome</keyword>